<gene>
    <name evidence="4" type="ORF">D0Z70_21340</name>
</gene>
<sequence length="91" mass="10132">MTDMDHRLAQLRQRFITRCRADLAMVEADDTTAQDLQHIAHRIVGMAGTVGLNELGMAAAQLEDVLRRGDQITNARQALLSELRTITETNS</sequence>
<evidence type="ECO:0000313" key="4">
    <source>
        <dbReference type="EMBL" id="RJG52151.1"/>
    </source>
</evidence>
<evidence type="ECO:0000256" key="1">
    <source>
        <dbReference type="ARBA" id="ARBA00023012"/>
    </source>
</evidence>
<dbReference type="GO" id="GO:0000160">
    <property type="term" value="P:phosphorelay signal transduction system"/>
    <property type="evidence" value="ECO:0007669"/>
    <property type="project" value="UniProtKB-KW"/>
</dbReference>
<dbReference type="GO" id="GO:0004672">
    <property type="term" value="F:protein kinase activity"/>
    <property type="evidence" value="ECO:0007669"/>
    <property type="project" value="UniProtKB-ARBA"/>
</dbReference>
<keyword evidence="5" id="KW-1185">Reference proteome</keyword>
<dbReference type="InterPro" id="IPR036641">
    <property type="entry name" value="HPT_dom_sf"/>
</dbReference>
<dbReference type="Proteomes" id="UP000283469">
    <property type="component" value="Unassembled WGS sequence"/>
</dbReference>
<organism evidence="4 5">
    <name type="scientific">Sphingobium terrigena</name>
    <dbReference type="NCBI Taxonomy" id="2304063"/>
    <lineage>
        <taxon>Bacteria</taxon>
        <taxon>Pseudomonadati</taxon>
        <taxon>Pseudomonadota</taxon>
        <taxon>Alphaproteobacteria</taxon>
        <taxon>Sphingomonadales</taxon>
        <taxon>Sphingomonadaceae</taxon>
        <taxon>Sphingobium</taxon>
    </lineage>
</organism>
<evidence type="ECO:0000313" key="5">
    <source>
        <dbReference type="Proteomes" id="UP000283469"/>
    </source>
</evidence>
<keyword evidence="1" id="KW-0902">Two-component regulatory system</keyword>
<dbReference type="AlphaFoldDB" id="A0A418YMH0"/>
<evidence type="ECO:0000259" key="3">
    <source>
        <dbReference type="PROSITE" id="PS50894"/>
    </source>
</evidence>
<comment type="caution">
    <text evidence="4">The sequence shown here is derived from an EMBL/GenBank/DDBJ whole genome shotgun (WGS) entry which is preliminary data.</text>
</comment>
<dbReference type="SUPFAM" id="SSF47226">
    <property type="entry name" value="Histidine-containing phosphotransfer domain, HPT domain"/>
    <property type="match status" value="1"/>
</dbReference>
<feature type="domain" description="HPt" evidence="3">
    <location>
        <begin position="1"/>
        <end position="91"/>
    </location>
</feature>
<dbReference type="OrthoDB" id="7475097at2"/>
<feature type="modified residue" description="Phosphohistidine" evidence="2">
    <location>
        <position position="41"/>
    </location>
</feature>
<dbReference type="Gene3D" id="1.20.120.160">
    <property type="entry name" value="HPT domain"/>
    <property type="match status" value="1"/>
</dbReference>
<accession>A0A418YMH0</accession>
<dbReference type="PROSITE" id="PS50894">
    <property type="entry name" value="HPT"/>
    <property type="match status" value="1"/>
</dbReference>
<dbReference type="RefSeq" id="WP_119749931.1">
    <property type="nucleotide sequence ID" value="NZ_QVRA01000032.1"/>
</dbReference>
<dbReference type="EMBL" id="QVRA01000032">
    <property type="protein sequence ID" value="RJG52151.1"/>
    <property type="molecule type" value="Genomic_DNA"/>
</dbReference>
<name>A0A418YMH0_9SPHN</name>
<protein>
    <submittedName>
        <fullName evidence="4">Hpt domain-containing protein</fullName>
    </submittedName>
</protein>
<evidence type="ECO:0000256" key="2">
    <source>
        <dbReference type="PROSITE-ProRule" id="PRU00110"/>
    </source>
</evidence>
<proteinExistence type="predicted"/>
<keyword evidence="2" id="KW-0597">Phosphoprotein</keyword>
<reference evidence="4 5" key="1">
    <citation type="submission" date="2018-08" db="EMBL/GenBank/DDBJ databases">
        <title>Sphingobium sp. EO9.</title>
        <authorList>
            <person name="Park Y."/>
            <person name="Kim K.H."/>
            <person name="Jeon C.O."/>
        </authorList>
    </citation>
    <scope>NUCLEOTIDE SEQUENCE [LARGE SCALE GENOMIC DNA]</scope>
    <source>
        <strain evidence="4 5">EO9</strain>
    </source>
</reference>
<dbReference type="Pfam" id="PF01627">
    <property type="entry name" value="Hpt"/>
    <property type="match status" value="1"/>
</dbReference>
<dbReference type="InterPro" id="IPR008207">
    <property type="entry name" value="Sig_transdc_His_kin_Hpt_dom"/>
</dbReference>